<evidence type="ECO:0000259" key="13">
    <source>
        <dbReference type="PROSITE" id="PS51671"/>
    </source>
</evidence>
<reference evidence="14" key="1">
    <citation type="submission" date="2022-08" db="EMBL/GenBank/DDBJ databases">
        <title>Alicyclobacillus dauci DSM2870, complete genome.</title>
        <authorList>
            <person name="Wang Q."/>
            <person name="Cai R."/>
            <person name="Wang Z."/>
        </authorList>
    </citation>
    <scope>NUCLEOTIDE SEQUENCE</scope>
    <source>
        <strain evidence="14">DSM 28700</strain>
    </source>
</reference>
<keyword evidence="6 11" id="KW-0479">Metal-binding</keyword>
<dbReference type="PIRSF" id="PIRSF036692">
    <property type="entry name" value="SDH_B"/>
    <property type="match status" value="1"/>
</dbReference>
<keyword evidence="7 11" id="KW-0408">Iron</keyword>
<comment type="similarity">
    <text evidence="3 11 12">Belongs to the iron-sulfur dependent L-serine dehydratase family.</text>
</comment>
<dbReference type="InterPro" id="IPR004643">
    <property type="entry name" value="Fe-S_L-Ser_bsu"/>
</dbReference>
<organism evidence="14 15">
    <name type="scientific">Alicyclobacillus dauci</name>
    <dbReference type="NCBI Taxonomy" id="1475485"/>
    <lineage>
        <taxon>Bacteria</taxon>
        <taxon>Bacillati</taxon>
        <taxon>Bacillota</taxon>
        <taxon>Bacilli</taxon>
        <taxon>Bacillales</taxon>
        <taxon>Alicyclobacillaceae</taxon>
        <taxon>Alicyclobacillus</taxon>
    </lineage>
</organism>
<evidence type="ECO:0000313" key="14">
    <source>
        <dbReference type="EMBL" id="WAH36304.1"/>
    </source>
</evidence>
<evidence type="ECO:0000313" key="15">
    <source>
        <dbReference type="Proteomes" id="UP001164803"/>
    </source>
</evidence>
<dbReference type="RefSeq" id="WP_268043629.1">
    <property type="nucleotide sequence ID" value="NZ_CP104064.1"/>
</dbReference>
<keyword evidence="15" id="KW-1185">Reference proteome</keyword>
<keyword evidence="8 11" id="KW-0411">Iron-sulfur</keyword>
<dbReference type="InterPro" id="IPR045865">
    <property type="entry name" value="ACT-like_dom_sf"/>
</dbReference>
<evidence type="ECO:0000256" key="12">
    <source>
        <dbReference type="RuleBase" id="RU366059"/>
    </source>
</evidence>
<sequence length="222" mass="24357">MKYNSAFEIIGPIMVGPSSSHTAGAVRIGNLARKILGQTPRVAEFRLMGSFAETYQGHGTDLALLAGVLGFTTDHPSVSEADKKALELGLQYSFQKAHIGFFHPNTVAIRLHGENRSVKLIASSLGGGKVEVQELDELPIKFTGEKPTLILYHTDRQGFLANVSHTLDSEGYNIARLSLERWNRGGLAITVCEVDEILRPGLLERLKEEIPQLNDIRVVEPD</sequence>
<dbReference type="Proteomes" id="UP001164803">
    <property type="component" value="Chromosome"/>
</dbReference>
<evidence type="ECO:0000256" key="4">
    <source>
        <dbReference type="ARBA" id="ARBA00022432"/>
    </source>
</evidence>
<dbReference type="Gene3D" id="3.30.70.260">
    <property type="match status" value="1"/>
</dbReference>
<evidence type="ECO:0000256" key="9">
    <source>
        <dbReference type="ARBA" id="ARBA00023239"/>
    </source>
</evidence>
<evidence type="ECO:0000256" key="7">
    <source>
        <dbReference type="ARBA" id="ARBA00023004"/>
    </source>
</evidence>
<dbReference type="EMBL" id="CP104064">
    <property type="protein sequence ID" value="WAH36304.1"/>
    <property type="molecule type" value="Genomic_DNA"/>
</dbReference>
<keyword evidence="5 11" id="KW-0004">4Fe-4S</keyword>
<evidence type="ECO:0000256" key="11">
    <source>
        <dbReference type="PIRNR" id="PIRNR036692"/>
    </source>
</evidence>
<dbReference type="InterPro" id="IPR051318">
    <property type="entry name" value="Fe-S_L-Ser"/>
</dbReference>
<dbReference type="Gene3D" id="3.30.1330.90">
    <property type="entry name" value="D-3-phosphoglycerate dehydrogenase, domain 3"/>
    <property type="match status" value="1"/>
</dbReference>
<gene>
    <name evidence="14" type="primary">sdaAB</name>
    <name evidence="14" type="ORF">NZD86_19045</name>
</gene>
<evidence type="ECO:0000256" key="5">
    <source>
        <dbReference type="ARBA" id="ARBA00022485"/>
    </source>
</evidence>
<evidence type="ECO:0000256" key="2">
    <source>
        <dbReference type="ARBA" id="ARBA00004742"/>
    </source>
</evidence>
<dbReference type="PANTHER" id="PTHR30182:SF12">
    <property type="entry name" value="L-SERINE DEHYDRATASE, BETA CHAIN-RELATED"/>
    <property type="match status" value="1"/>
</dbReference>
<evidence type="ECO:0000256" key="1">
    <source>
        <dbReference type="ARBA" id="ARBA00001966"/>
    </source>
</evidence>
<evidence type="ECO:0000256" key="10">
    <source>
        <dbReference type="ARBA" id="ARBA00049406"/>
    </source>
</evidence>
<comment type="cofactor">
    <cofactor evidence="1 12">
        <name>[4Fe-4S] cluster</name>
        <dbReference type="ChEBI" id="CHEBI:49883"/>
    </cofactor>
</comment>
<dbReference type="PANTHER" id="PTHR30182">
    <property type="entry name" value="L-SERINE DEHYDRATASE"/>
    <property type="match status" value="1"/>
</dbReference>
<keyword evidence="4 11" id="KW-0312">Gluconeogenesis</keyword>
<dbReference type="CDD" id="cd04879">
    <property type="entry name" value="ACT_3PGDH-like"/>
    <property type="match status" value="1"/>
</dbReference>
<name>A0ABY6Z0A4_9BACL</name>
<dbReference type="SUPFAM" id="SSF55021">
    <property type="entry name" value="ACT-like"/>
    <property type="match status" value="1"/>
</dbReference>
<dbReference type="NCBIfam" id="TIGR00719">
    <property type="entry name" value="sda_beta"/>
    <property type="match status" value="1"/>
</dbReference>
<comment type="catalytic activity">
    <reaction evidence="10 11 12">
        <text>L-serine = pyruvate + NH4(+)</text>
        <dbReference type="Rhea" id="RHEA:19169"/>
        <dbReference type="ChEBI" id="CHEBI:15361"/>
        <dbReference type="ChEBI" id="CHEBI:28938"/>
        <dbReference type="ChEBI" id="CHEBI:33384"/>
        <dbReference type="EC" id="4.3.1.17"/>
    </reaction>
</comment>
<dbReference type="InterPro" id="IPR002912">
    <property type="entry name" value="ACT_dom"/>
</dbReference>
<dbReference type="GO" id="GO:0003941">
    <property type="term" value="F:L-serine ammonia-lyase activity"/>
    <property type="evidence" value="ECO:0007669"/>
    <property type="project" value="UniProtKB-EC"/>
</dbReference>
<dbReference type="SUPFAM" id="SSF143548">
    <property type="entry name" value="Serine metabolism enzymes domain"/>
    <property type="match status" value="1"/>
</dbReference>
<proteinExistence type="inferred from homology"/>
<dbReference type="Pfam" id="PF03315">
    <property type="entry name" value="SDH_beta"/>
    <property type="match status" value="1"/>
</dbReference>
<feature type="domain" description="ACT" evidence="13">
    <location>
        <begin position="148"/>
        <end position="222"/>
    </location>
</feature>
<protein>
    <recommendedName>
        <fullName evidence="11">L-serine deaminase</fullName>
    </recommendedName>
</protein>
<accession>A0ABY6Z0A4</accession>
<evidence type="ECO:0000256" key="3">
    <source>
        <dbReference type="ARBA" id="ARBA00008636"/>
    </source>
</evidence>
<dbReference type="InterPro" id="IPR005131">
    <property type="entry name" value="Ser_deHydtase_bsu"/>
</dbReference>
<evidence type="ECO:0000256" key="6">
    <source>
        <dbReference type="ARBA" id="ARBA00022723"/>
    </source>
</evidence>
<dbReference type="InterPro" id="IPR029009">
    <property type="entry name" value="ASB_dom_sf"/>
</dbReference>
<evidence type="ECO:0000256" key="8">
    <source>
        <dbReference type="ARBA" id="ARBA00023014"/>
    </source>
</evidence>
<comment type="pathway">
    <text evidence="2 11">Carbohydrate biosynthesis; gluconeogenesis.</text>
</comment>
<dbReference type="PROSITE" id="PS51671">
    <property type="entry name" value="ACT"/>
    <property type="match status" value="1"/>
</dbReference>
<keyword evidence="9 11" id="KW-0456">Lyase</keyword>